<evidence type="ECO:0000313" key="2">
    <source>
        <dbReference type="Proteomes" id="UP000275436"/>
    </source>
</evidence>
<protein>
    <submittedName>
        <fullName evidence="1">Uncharacterized protein</fullName>
    </submittedName>
</protein>
<dbReference type="Proteomes" id="UP000275436">
    <property type="component" value="Unassembled WGS sequence"/>
</dbReference>
<accession>A0A3M9X3I9</accession>
<dbReference type="AlphaFoldDB" id="A0A3M9X3I9"/>
<organism evidence="1 2">
    <name type="scientific">Mesorhizobium japonicum</name>
    <dbReference type="NCBI Taxonomy" id="2066070"/>
    <lineage>
        <taxon>Bacteria</taxon>
        <taxon>Pseudomonadati</taxon>
        <taxon>Pseudomonadota</taxon>
        <taxon>Alphaproteobacteria</taxon>
        <taxon>Hyphomicrobiales</taxon>
        <taxon>Phyllobacteriaceae</taxon>
        <taxon>Mesorhizobium</taxon>
    </lineage>
</organism>
<comment type="caution">
    <text evidence="1">The sequence shown here is derived from an EMBL/GenBank/DDBJ whole genome shotgun (WGS) entry which is preliminary data.</text>
</comment>
<proteinExistence type="predicted"/>
<name>A0A3M9X3I9_9HYPH</name>
<gene>
    <name evidence="1" type="ORF">DNR46_27885</name>
</gene>
<dbReference type="EMBL" id="QKOD01000010">
    <property type="protein sequence ID" value="RNJ42587.1"/>
    <property type="molecule type" value="Genomic_DNA"/>
</dbReference>
<evidence type="ECO:0000313" key="1">
    <source>
        <dbReference type="EMBL" id="RNJ42587.1"/>
    </source>
</evidence>
<dbReference type="RefSeq" id="WP_123169595.1">
    <property type="nucleotide sequence ID" value="NZ_QKOD01000010.1"/>
</dbReference>
<sequence length="68" mass="7375">MAMAVRDSDSYIIKGGKEGRARLAVISRVLAPSTQSVLDRFEPLSDTTVIDELRGRRCKLRVGAAGRG</sequence>
<reference evidence="1 2" key="1">
    <citation type="journal article" date="2018" name="Mol. Plant Microbe Interact.">
        <title>Taxonomically Different Co-Microsymbionts of a Relict Legume, Oxytropis popoviana, Have Complementary Sets of Symbiotic Genes and Together Increase the Efficiency of Plant Nodulation.</title>
        <authorList>
            <person name="Safronova V."/>
            <person name="Belimov A."/>
            <person name="Sazanova A."/>
            <person name="Chirak E."/>
            <person name="Verkhozina A."/>
            <person name="Kuznetsova I."/>
            <person name="Andronov E."/>
            <person name="Puhalsky J."/>
            <person name="Tikhonovich I."/>
        </authorList>
    </citation>
    <scope>NUCLEOTIDE SEQUENCE [LARGE SCALE GENOMIC DNA]</scope>
    <source>
        <strain evidence="1 2">Opo-235</strain>
    </source>
</reference>